<dbReference type="Proteomes" id="UP001638806">
    <property type="component" value="Unassembled WGS sequence"/>
</dbReference>
<reference evidence="1" key="1">
    <citation type="submission" date="2024-12" db="EMBL/GenBank/DDBJ databases">
        <title>Comparative genomics and development of molecular markers within Purpureocillium lilacinum and among Purpureocillium species.</title>
        <authorList>
            <person name="Yeh Z.-Y."/>
            <person name="Ni N.-T."/>
            <person name="Lo P.-H."/>
            <person name="Mushyakhwo K."/>
            <person name="Lin C.-F."/>
            <person name="Nai Y.-S."/>
        </authorList>
    </citation>
    <scope>NUCLEOTIDE SEQUENCE</scope>
    <source>
        <strain evidence="1">NCHU-NPUST-175</strain>
    </source>
</reference>
<keyword evidence="2" id="KW-1185">Reference proteome</keyword>
<accession>A0ACC4DG80</accession>
<proteinExistence type="predicted"/>
<organism evidence="1 2">
    <name type="scientific">Purpureocillium lilacinum</name>
    <name type="common">Paecilomyces lilacinus</name>
    <dbReference type="NCBI Taxonomy" id="33203"/>
    <lineage>
        <taxon>Eukaryota</taxon>
        <taxon>Fungi</taxon>
        <taxon>Dikarya</taxon>
        <taxon>Ascomycota</taxon>
        <taxon>Pezizomycotina</taxon>
        <taxon>Sordariomycetes</taxon>
        <taxon>Hypocreomycetidae</taxon>
        <taxon>Hypocreales</taxon>
        <taxon>Ophiocordycipitaceae</taxon>
        <taxon>Purpureocillium</taxon>
    </lineage>
</organism>
<dbReference type="EMBL" id="JBGNUJ010000010">
    <property type="protein sequence ID" value="KAL3955137.1"/>
    <property type="molecule type" value="Genomic_DNA"/>
</dbReference>
<protein>
    <submittedName>
        <fullName evidence="1">Uncharacterized protein</fullName>
    </submittedName>
</protein>
<name>A0ACC4DG80_PURLI</name>
<evidence type="ECO:0000313" key="1">
    <source>
        <dbReference type="EMBL" id="KAL3955137.1"/>
    </source>
</evidence>
<evidence type="ECO:0000313" key="2">
    <source>
        <dbReference type="Proteomes" id="UP001638806"/>
    </source>
</evidence>
<comment type="caution">
    <text evidence="1">The sequence shown here is derived from an EMBL/GenBank/DDBJ whole genome shotgun (WGS) entry which is preliminary data.</text>
</comment>
<sequence>MVRPATPYGTALIWPEPRATQRLPPGPAVVGAGSPPQLQDGDEDAGSKHAASRSFHANGGFPRSGAWSTCPTASRYQSRQTLNVQPSDSMARHSDTMYDTGKDAPIRHTAAAPPSKHLKFRRGTPSAKNRFLSLPNSSGPLQGYAALTQGAGLDSDTRLPAPRLGRKSRCTAGGGVETHLLAYDGSAWR</sequence>
<gene>
    <name evidence="1" type="ORF">ACCO45_010700</name>
</gene>